<evidence type="ECO:0000259" key="7">
    <source>
        <dbReference type="Pfam" id="PF00892"/>
    </source>
</evidence>
<feature type="domain" description="EamA" evidence="7">
    <location>
        <begin position="9"/>
        <end position="138"/>
    </location>
</feature>
<dbReference type="OrthoDB" id="9784288at2"/>
<dbReference type="SUPFAM" id="SSF103481">
    <property type="entry name" value="Multidrug resistance efflux transporter EmrE"/>
    <property type="match status" value="2"/>
</dbReference>
<feature type="transmembrane region" description="Helical" evidence="6">
    <location>
        <begin position="214"/>
        <end position="233"/>
    </location>
</feature>
<keyword evidence="5 6" id="KW-0472">Membrane</keyword>
<feature type="transmembrane region" description="Helical" evidence="6">
    <location>
        <begin position="124"/>
        <end position="143"/>
    </location>
</feature>
<dbReference type="Pfam" id="PF00892">
    <property type="entry name" value="EamA"/>
    <property type="match status" value="2"/>
</dbReference>
<organism evidence="8 9">
    <name type="scientific">Brevibacillus fluminis</name>
    <dbReference type="NCBI Taxonomy" id="511487"/>
    <lineage>
        <taxon>Bacteria</taxon>
        <taxon>Bacillati</taxon>
        <taxon>Bacillota</taxon>
        <taxon>Bacilli</taxon>
        <taxon>Bacillales</taxon>
        <taxon>Paenibacillaceae</taxon>
        <taxon>Brevibacillus</taxon>
    </lineage>
</organism>
<feature type="transmembrane region" description="Helical" evidence="6">
    <location>
        <begin position="70"/>
        <end position="90"/>
    </location>
</feature>
<name>A0A3M8DTM2_9BACL</name>
<dbReference type="AlphaFoldDB" id="A0A3M8DTM2"/>
<dbReference type="EMBL" id="RHHQ01000005">
    <property type="protein sequence ID" value="RNB91530.1"/>
    <property type="molecule type" value="Genomic_DNA"/>
</dbReference>
<dbReference type="PANTHER" id="PTHR32322">
    <property type="entry name" value="INNER MEMBRANE TRANSPORTER"/>
    <property type="match status" value="1"/>
</dbReference>
<keyword evidence="9" id="KW-1185">Reference proteome</keyword>
<keyword evidence="4 6" id="KW-1133">Transmembrane helix</keyword>
<dbReference type="RefSeq" id="WP_122916920.1">
    <property type="nucleotide sequence ID" value="NZ_RHHQ01000005.1"/>
</dbReference>
<dbReference type="InterPro" id="IPR037185">
    <property type="entry name" value="EmrE-like"/>
</dbReference>
<evidence type="ECO:0000256" key="2">
    <source>
        <dbReference type="ARBA" id="ARBA00007362"/>
    </source>
</evidence>
<protein>
    <submittedName>
        <fullName evidence="8">DMT family transporter</fullName>
    </submittedName>
</protein>
<comment type="caution">
    <text evidence="8">The sequence shown here is derived from an EMBL/GenBank/DDBJ whole genome shotgun (WGS) entry which is preliminary data.</text>
</comment>
<evidence type="ECO:0000313" key="8">
    <source>
        <dbReference type="EMBL" id="RNB91530.1"/>
    </source>
</evidence>
<feature type="transmembrane region" description="Helical" evidence="6">
    <location>
        <begin position="38"/>
        <end position="58"/>
    </location>
</feature>
<evidence type="ECO:0000313" key="9">
    <source>
        <dbReference type="Proteomes" id="UP000271031"/>
    </source>
</evidence>
<feature type="domain" description="EamA" evidence="7">
    <location>
        <begin position="151"/>
        <end position="282"/>
    </location>
</feature>
<feature type="transmembrane region" description="Helical" evidence="6">
    <location>
        <begin position="240"/>
        <end position="261"/>
    </location>
</feature>
<gene>
    <name evidence="8" type="ORF">EDM56_05290</name>
</gene>
<comment type="similarity">
    <text evidence="2">Belongs to the EamA transporter family.</text>
</comment>
<evidence type="ECO:0000256" key="3">
    <source>
        <dbReference type="ARBA" id="ARBA00022692"/>
    </source>
</evidence>
<feature type="transmembrane region" description="Helical" evidence="6">
    <location>
        <begin position="96"/>
        <end position="117"/>
    </location>
</feature>
<dbReference type="Proteomes" id="UP000271031">
    <property type="component" value="Unassembled WGS sequence"/>
</dbReference>
<dbReference type="InterPro" id="IPR050638">
    <property type="entry name" value="AA-Vitamin_Transporters"/>
</dbReference>
<accession>A0A3M8DTM2</accession>
<dbReference type="PANTHER" id="PTHR32322:SF2">
    <property type="entry name" value="EAMA DOMAIN-CONTAINING PROTEIN"/>
    <property type="match status" value="1"/>
</dbReference>
<proteinExistence type="inferred from homology"/>
<feature type="transmembrane region" description="Helical" evidence="6">
    <location>
        <begin position="180"/>
        <end position="202"/>
    </location>
</feature>
<evidence type="ECO:0000256" key="5">
    <source>
        <dbReference type="ARBA" id="ARBA00023136"/>
    </source>
</evidence>
<feature type="transmembrane region" description="Helical" evidence="6">
    <location>
        <begin position="12"/>
        <end position="32"/>
    </location>
</feature>
<keyword evidence="3 6" id="KW-0812">Transmembrane</keyword>
<comment type="subcellular location">
    <subcellularLocation>
        <location evidence="1">Endomembrane system</location>
        <topology evidence="1">Multi-pass membrane protein</topology>
    </subcellularLocation>
</comment>
<dbReference type="InterPro" id="IPR000620">
    <property type="entry name" value="EamA_dom"/>
</dbReference>
<reference evidence="8 9" key="1">
    <citation type="submission" date="2018-10" db="EMBL/GenBank/DDBJ databases">
        <title>Phylogenomics of Brevibacillus.</title>
        <authorList>
            <person name="Dunlap C."/>
        </authorList>
    </citation>
    <scope>NUCLEOTIDE SEQUENCE [LARGE SCALE GENOMIC DNA]</scope>
    <source>
        <strain evidence="8 9">JCM 15716</strain>
    </source>
</reference>
<evidence type="ECO:0000256" key="6">
    <source>
        <dbReference type="SAM" id="Phobius"/>
    </source>
</evidence>
<evidence type="ECO:0000256" key="4">
    <source>
        <dbReference type="ARBA" id="ARBA00022989"/>
    </source>
</evidence>
<sequence length="300" mass="32214">MDEAKRESAGLLYGFFGVLAFSFTLPMTRIAVETMNPTFVGLGRAVIAGILAGIVLMIKRERFPTKAQLKSLAIVAIGVVIGFPLLTSWAMNQLPANHGAVVIALLPLATAGVAVFRVGERPSLGYWLASIAGSLIVLCFTFLNGINGLHWADLALIGAVLLAAVGYAEGGKLSAEMGSWQVISWALVLIMPFLLIPVAFAFSDELLQVPLAGWLSFGYVSVISQFVGFLWWYRGMELGGVARVSQIQYVQPFLSIIWAGLLLGETITMTTVVLALGIVLTVAKGRKTSVRRRVTQEKSA</sequence>
<feature type="transmembrane region" description="Helical" evidence="6">
    <location>
        <begin position="267"/>
        <end position="283"/>
    </location>
</feature>
<dbReference type="GO" id="GO:0016020">
    <property type="term" value="C:membrane"/>
    <property type="evidence" value="ECO:0007669"/>
    <property type="project" value="UniProtKB-SubCell"/>
</dbReference>
<evidence type="ECO:0000256" key="1">
    <source>
        <dbReference type="ARBA" id="ARBA00004127"/>
    </source>
</evidence>
<feature type="transmembrane region" description="Helical" evidence="6">
    <location>
        <begin position="149"/>
        <end position="168"/>
    </location>
</feature>